<evidence type="ECO:0000313" key="10">
    <source>
        <dbReference type="Proteomes" id="UP000228809"/>
    </source>
</evidence>
<dbReference type="EC" id="2.7.2.3" evidence="2 8"/>
<organism evidence="9 10">
    <name type="scientific">Candidatus Kaiserbacteria bacterium CG10_big_fil_rev_8_21_14_0_10_49_17</name>
    <dbReference type="NCBI Taxonomy" id="1974609"/>
    <lineage>
        <taxon>Bacteria</taxon>
        <taxon>Candidatus Kaiseribacteriota</taxon>
    </lineage>
</organism>
<feature type="binding site" evidence="7">
    <location>
        <begin position="329"/>
        <end position="332"/>
    </location>
    <ligand>
        <name>ATP</name>
        <dbReference type="ChEBI" id="CHEBI:30616"/>
    </ligand>
</feature>
<accession>A0A2M6WEG0</accession>
<dbReference type="InterPro" id="IPR015824">
    <property type="entry name" value="Phosphoglycerate_kinase_N"/>
</dbReference>
<sequence length="375" mass="40619">MKRIEEVADLKGVRVLVRASLNVPIEEGVVRNDFRLQKMLPTLTLLSEAGAHTIIIGHVGRDKDRSLSPVHRVLSTFMNVSFIEQVVGSVVIHAIENMQDGDSIMLENLRQKEGEVSNSEAFAKELASYADIYVNDAFPVCHREHASIVGVPKLLPAYAGIQLSREVAELSNARNPQHPSLFILGGAKFETKKPLLRKLLDVYDSVFVGGALANDFFKAKGYEVGNSIISPGMFGLEDLIDNPKIMLPRDVVVERDGVVSTKSPDQVKRDEMIVDAGPDTVAMLGERICDSKYILWNGPLGYYDKGYDTATVAFAKEFAACPAYTIVGGGDTIASIAGLGLEEKISFISSGGGALLQFLDAGTLPGIEALEESAH</sequence>
<comment type="caution">
    <text evidence="9">The sequence shown here is derived from an EMBL/GenBank/DDBJ whole genome shotgun (WGS) entry which is preliminary data.</text>
</comment>
<dbReference type="InterPro" id="IPR001576">
    <property type="entry name" value="Phosphoglycerate_kinase"/>
</dbReference>
<protein>
    <recommendedName>
        <fullName evidence="2 8">Phosphoglycerate kinase</fullName>
        <ecNumber evidence="2 8">2.7.2.3</ecNumber>
    </recommendedName>
</protein>
<dbReference type="Gene3D" id="3.40.50.1260">
    <property type="entry name" value="Phosphoglycerate kinase, N-terminal domain"/>
    <property type="match status" value="2"/>
</dbReference>
<dbReference type="EMBL" id="PFBJ01000008">
    <property type="protein sequence ID" value="PIT91166.1"/>
    <property type="molecule type" value="Genomic_DNA"/>
</dbReference>
<evidence type="ECO:0000256" key="4">
    <source>
        <dbReference type="ARBA" id="ARBA00022741"/>
    </source>
</evidence>
<dbReference type="GO" id="GO:0005829">
    <property type="term" value="C:cytosol"/>
    <property type="evidence" value="ECO:0007669"/>
    <property type="project" value="TreeGrafter"/>
</dbReference>
<dbReference type="PANTHER" id="PTHR11406">
    <property type="entry name" value="PHOSPHOGLYCERATE KINASE"/>
    <property type="match status" value="1"/>
</dbReference>
<dbReference type="SUPFAM" id="SSF53748">
    <property type="entry name" value="Phosphoglycerate kinase"/>
    <property type="match status" value="1"/>
</dbReference>
<name>A0A2M6WEG0_9BACT</name>
<dbReference type="PIRSF" id="PIRSF000724">
    <property type="entry name" value="Pgk"/>
    <property type="match status" value="1"/>
</dbReference>
<dbReference type="GO" id="GO:0006096">
    <property type="term" value="P:glycolytic process"/>
    <property type="evidence" value="ECO:0007669"/>
    <property type="project" value="InterPro"/>
</dbReference>
<dbReference type="PRINTS" id="PR00477">
    <property type="entry name" value="PHGLYCKINASE"/>
</dbReference>
<evidence type="ECO:0000256" key="3">
    <source>
        <dbReference type="ARBA" id="ARBA00022679"/>
    </source>
</evidence>
<keyword evidence="6 7" id="KW-0067">ATP-binding</keyword>
<dbReference type="GO" id="GO:0004618">
    <property type="term" value="F:phosphoglycerate kinase activity"/>
    <property type="evidence" value="ECO:0007669"/>
    <property type="project" value="UniProtKB-EC"/>
</dbReference>
<reference evidence="10" key="1">
    <citation type="submission" date="2017-09" db="EMBL/GenBank/DDBJ databases">
        <title>Depth-based differentiation of microbial function through sediment-hosted aquifers and enrichment of novel symbionts in the deep terrestrial subsurface.</title>
        <authorList>
            <person name="Probst A.J."/>
            <person name="Ladd B."/>
            <person name="Jarett J.K."/>
            <person name="Geller-Mcgrath D.E."/>
            <person name="Sieber C.M.K."/>
            <person name="Emerson J.B."/>
            <person name="Anantharaman K."/>
            <person name="Thomas B.C."/>
            <person name="Malmstrom R."/>
            <person name="Stieglmeier M."/>
            <person name="Klingl A."/>
            <person name="Woyke T."/>
            <person name="Ryan C.M."/>
            <person name="Banfield J.F."/>
        </authorList>
    </citation>
    <scope>NUCLEOTIDE SEQUENCE [LARGE SCALE GENOMIC DNA]</scope>
</reference>
<evidence type="ECO:0000256" key="5">
    <source>
        <dbReference type="ARBA" id="ARBA00022777"/>
    </source>
</evidence>
<evidence type="ECO:0000256" key="1">
    <source>
        <dbReference type="ARBA" id="ARBA00000642"/>
    </source>
</evidence>
<dbReference type="Pfam" id="PF00162">
    <property type="entry name" value="PGK"/>
    <property type="match status" value="1"/>
</dbReference>
<dbReference type="Proteomes" id="UP000228809">
    <property type="component" value="Unassembled WGS sequence"/>
</dbReference>
<dbReference type="GO" id="GO:0006094">
    <property type="term" value="P:gluconeogenesis"/>
    <property type="evidence" value="ECO:0007669"/>
    <property type="project" value="TreeGrafter"/>
</dbReference>
<dbReference type="GO" id="GO:0005524">
    <property type="term" value="F:ATP binding"/>
    <property type="evidence" value="ECO:0007669"/>
    <property type="project" value="UniProtKB-KW"/>
</dbReference>
<comment type="similarity">
    <text evidence="8">Belongs to the phosphoglycerate kinase family.</text>
</comment>
<proteinExistence type="inferred from homology"/>
<gene>
    <name evidence="9" type="primary">pgk</name>
    <name evidence="9" type="ORF">COU17_01845</name>
</gene>
<evidence type="ECO:0000313" key="9">
    <source>
        <dbReference type="EMBL" id="PIT91166.1"/>
    </source>
</evidence>
<evidence type="ECO:0000256" key="2">
    <source>
        <dbReference type="ARBA" id="ARBA00013061"/>
    </source>
</evidence>
<comment type="catalytic activity">
    <reaction evidence="1 8">
        <text>(2R)-3-phosphoglycerate + ATP = (2R)-3-phospho-glyceroyl phosphate + ADP</text>
        <dbReference type="Rhea" id="RHEA:14801"/>
        <dbReference type="ChEBI" id="CHEBI:30616"/>
        <dbReference type="ChEBI" id="CHEBI:57604"/>
        <dbReference type="ChEBI" id="CHEBI:58272"/>
        <dbReference type="ChEBI" id="CHEBI:456216"/>
        <dbReference type="EC" id="2.7.2.3"/>
    </reaction>
</comment>
<dbReference type="AlphaFoldDB" id="A0A2M6WEG0"/>
<keyword evidence="5 8" id="KW-0418">Kinase</keyword>
<evidence type="ECO:0000256" key="7">
    <source>
        <dbReference type="PIRSR" id="PIRSR000724-2"/>
    </source>
</evidence>
<evidence type="ECO:0000256" key="8">
    <source>
        <dbReference type="RuleBase" id="RU000532"/>
    </source>
</evidence>
<dbReference type="InterPro" id="IPR036043">
    <property type="entry name" value="Phosphoglycerate_kinase_sf"/>
</dbReference>
<dbReference type="PANTHER" id="PTHR11406:SF23">
    <property type="entry name" value="PHOSPHOGLYCERATE KINASE 1, CHLOROPLASTIC-RELATED"/>
    <property type="match status" value="1"/>
</dbReference>
<keyword evidence="3 8" id="KW-0808">Transferase</keyword>
<feature type="binding site" evidence="7">
    <location>
        <position position="192"/>
    </location>
    <ligand>
        <name>ATP</name>
        <dbReference type="ChEBI" id="CHEBI:30616"/>
    </ligand>
</feature>
<keyword evidence="4" id="KW-0547">Nucleotide-binding</keyword>
<evidence type="ECO:0000256" key="6">
    <source>
        <dbReference type="ARBA" id="ARBA00022840"/>
    </source>
</evidence>
<dbReference type="GO" id="GO:0043531">
    <property type="term" value="F:ADP binding"/>
    <property type="evidence" value="ECO:0007669"/>
    <property type="project" value="TreeGrafter"/>
</dbReference>